<proteinExistence type="inferred from homology"/>
<dbReference type="GO" id="GO:0000455">
    <property type="term" value="P:enzyme-directed rRNA pseudouridine synthesis"/>
    <property type="evidence" value="ECO:0007669"/>
    <property type="project" value="TreeGrafter"/>
</dbReference>
<evidence type="ECO:0000313" key="4">
    <source>
        <dbReference type="Proteomes" id="UP000075320"/>
    </source>
</evidence>
<dbReference type="InterPro" id="IPR006224">
    <property type="entry name" value="PsdUridine_synth_RluA-like_CS"/>
</dbReference>
<evidence type="ECO:0000259" key="2">
    <source>
        <dbReference type="Pfam" id="PF00849"/>
    </source>
</evidence>
<dbReference type="Pfam" id="PF00849">
    <property type="entry name" value="PseudoU_synth_2"/>
    <property type="match status" value="1"/>
</dbReference>
<dbReference type="GO" id="GO:0003723">
    <property type="term" value="F:RNA binding"/>
    <property type="evidence" value="ECO:0007669"/>
    <property type="project" value="InterPro"/>
</dbReference>
<evidence type="ECO:0000313" key="3">
    <source>
        <dbReference type="EMBL" id="KYG62405.1"/>
    </source>
</evidence>
<dbReference type="GO" id="GO:0140098">
    <property type="term" value="F:catalytic activity, acting on RNA"/>
    <property type="evidence" value="ECO:0007669"/>
    <property type="project" value="UniProtKB-ARBA"/>
</dbReference>
<dbReference type="InterPro" id="IPR020103">
    <property type="entry name" value="PsdUridine_synth_cat_dom_sf"/>
</dbReference>
<dbReference type="InterPro" id="IPR050188">
    <property type="entry name" value="RluA_PseudoU_synthase"/>
</dbReference>
<gene>
    <name evidence="3" type="ORF">AZI86_16350</name>
</gene>
<sequence length="226" mass="25305">MISAVFENEHFFIADKPSGVLTTPSRFAEEDGRRCLGKELQDQLGFQIYPVHRLDFEVSGLVVFAKNADSHRAANGWFEKKQVHKSYQALTTSQSFVHIPADVENNREAISLVPGQGYAWESRQLRGKRRAYESSQGKPCLTHAHFLGTNPAGFLQWDLEPVTGRPHQLRFDLSRHGFPIVGDILYGSSVECAPNTIALRSYRIDFQSCAQAAKFGLPSKIEVIAL</sequence>
<protein>
    <submittedName>
        <fullName evidence="3">RNA pseudouridine synthase</fullName>
    </submittedName>
</protein>
<evidence type="ECO:0000256" key="1">
    <source>
        <dbReference type="ARBA" id="ARBA00010876"/>
    </source>
</evidence>
<name>A0A150WH51_BDEBC</name>
<dbReference type="Gene3D" id="3.30.2350.10">
    <property type="entry name" value="Pseudouridine synthase"/>
    <property type="match status" value="1"/>
</dbReference>
<dbReference type="SUPFAM" id="SSF55120">
    <property type="entry name" value="Pseudouridine synthase"/>
    <property type="match status" value="1"/>
</dbReference>
<reference evidence="3 4" key="1">
    <citation type="submission" date="2016-03" db="EMBL/GenBank/DDBJ databases">
        <authorList>
            <person name="Ploux O."/>
        </authorList>
    </citation>
    <scope>NUCLEOTIDE SEQUENCE [LARGE SCALE GENOMIC DNA]</scope>
    <source>
        <strain evidence="3 4">R0</strain>
    </source>
</reference>
<keyword evidence="4" id="KW-1185">Reference proteome</keyword>
<dbReference type="PANTHER" id="PTHR21600:SF87">
    <property type="entry name" value="RNA PSEUDOURIDYLATE SYNTHASE DOMAIN-CONTAINING PROTEIN 1"/>
    <property type="match status" value="1"/>
</dbReference>
<organism evidence="3 4">
    <name type="scientific">Bdellovibrio bacteriovorus</name>
    <dbReference type="NCBI Taxonomy" id="959"/>
    <lineage>
        <taxon>Bacteria</taxon>
        <taxon>Pseudomonadati</taxon>
        <taxon>Bdellovibrionota</taxon>
        <taxon>Bdellovibrionia</taxon>
        <taxon>Bdellovibrionales</taxon>
        <taxon>Pseudobdellovibrionaceae</taxon>
        <taxon>Bdellovibrio</taxon>
    </lineage>
</organism>
<dbReference type="EMBL" id="LUKE01000005">
    <property type="protein sequence ID" value="KYG62405.1"/>
    <property type="molecule type" value="Genomic_DNA"/>
</dbReference>
<dbReference type="Proteomes" id="UP000075320">
    <property type="component" value="Unassembled WGS sequence"/>
</dbReference>
<feature type="domain" description="Pseudouridine synthase RsuA/RluA-like" evidence="2">
    <location>
        <begin position="10"/>
        <end position="171"/>
    </location>
</feature>
<dbReference type="PROSITE" id="PS01129">
    <property type="entry name" value="PSI_RLU"/>
    <property type="match status" value="1"/>
</dbReference>
<dbReference type="RefSeq" id="WP_061836366.1">
    <property type="nucleotide sequence ID" value="NZ_LUKE01000005.1"/>
</dbReference>
<comment type="similarity">
    <text evidence="1">Belongs to the pseudouridine synthase RluA family.</text>
</comment>
<dbReference type="OrthoDB" id="5289274at2"/>
<dbReference type="CDD" id="cd02869">
    <property type="entry name" value="PseudoU_synth_RluA_like"/>
    <property type="match status" value="1"/>
</dbReference>
<dbReference type="GO" id="GO:0009982">
    <property type="term" value="F:pseudouridine synthase activity"/>
    <property type="evidence" value="ECO:0007669"/>
    <property type="project" value="InterPro"/>
</dbReference>
<dbReference type="PANTHER" id="PTHR21600">
    <property type="entry name" value="MITOCHONDRIAL RNA PSEUDOURIDINE SYNTHASE"/>
    <property type="match status" value="1"/>
</dbReference>
<dbReference type="InterPro" id="IPR006145">
    <property type="entry name" value="PsdUridine_synth_RsuA/RluA"/>
</dbReference>
<dbReference type="AlphaFoldDB" id="A0A150WH51"/>
<comment type="caution">
    <text evidence="3">The sequence shown here is derived from an EMBL/GenBank/DDBJ whole genome shotgun (WGS) entry which is preliminary data.</text>
</comment>
<accession>A0A150WH51</accession>